<sequence length="390" mass="43710">MNTYLSGAVRAIQSNVAIIANQSTWIDETSVDQLVQCASLPNMQKVIGMPDLHPGRTYPIGAAFLTHDYVYPALIGNDIGCGMGIWQTDILTHKFKLSKALNHLSNLESALSETDILEYCTTDDISNQLFQLLKSQNITYYGLGTIGRGNHFVEIQKIETVYREDLMNHYGLSKQNIQLLVHSGSRGVGDAILNTHLAKYGYNGMPCESEDALSYLKQHDNALIFATLNRRLIANRFASRLRAHISPILDLCHNFVEYNQSNQGYIHRKGASPSDKDIAVIPGSRGDFSYIVRTNENNHLLNSIAHGAGRKWRRSHCRANLRNLYQFDELFKTKLGSHVICHDRNLMYEEAPEAYKAVIPIIDSLVEAGLIEVIAKLKPLITFKTNGECC</sequence>
<dbReference type="InterPro" id="IPR001233">
    <property type="entry name" value="RtcB"/>
</dbReference>
<protein>
    <recommendedName>
        <fullName evidence="1">3'-phosphate/5'-hydroxy nucleic acid ligase</fullName>
        <ecNumber evidence="1">6.5.1.8</ecNumber>
    </recommendedName>
</protein>
<feature type="binding site" evidence="11">
    <location>
        <position position="253"/>
    </location>
    <ligand>
        <name>Mn(2+)</name>
        <dbReference type="ChEBI" id="CHEBI:29035"/>
        <label>2</label>
    </ligand>
</feature>
<feature type="binding site" evidence="10">
    <location>
        <begin position="306"/>
        <end position="309"/>
    </location>
    <ligand>
        <name>GMP</name>
        <dbReference type="ChEBI" id="CHEBI:58115"/>
    </ligand>
</feature>
<feature type="binding site" evidence="11">
    <location>
        <position position="182"/>
    </location>
    <ligand>
        <name>Mn(2+)</name>
        <dbReference type="ChEBI" id="CHEBI:29035"/>
        <label>2</label>
    </ligand>
</feature>
<dbReference type="GO" id="GO:0005525">
    <property type="term" value="F:GTP binding"/>
    <property type="evidence" value="ECO:0007669"/>
    <property type="project" value="UniProtKB-KW"/>
</dbReference>
<dbReference type="EC" id="6.5.1.8" evidence="1"/>
<dbReference type="EMBL" id="FOHV01000002">
    <property type="protein sequence ID" value="SES72948.1"/>
    <property type="molecule type" value="Genomic_DNA"/>
</dbReference>
<proteinExistence type="predicted"/>
<evidence type="ECO:0000256" key="7">
    <source>
        <dbReference type="ARBA" id="ARBA00023211"/>
    </source>
</evidence>
<evidence type="ECO:0000256" key="2">
    <source>
        <dbReference type="ARBA" id="ARBA00022598"/>
    </source>
</evidence>
<keyword evidence="4 10" id="KW-0547">Nucleotide-binding</keyword>
<keyword evidence="13" id="KW-1185">Reference proteome</keyword>
<evidence type="ECO:0000256" key="9">
    <source>
        <dbReference type="PIRSR" id="PIRSR601233-1"/>
    </source>
</evidence>
<evidence type="ECO:0000256" key="6">
    <source>
        <dbReference type="ARBA" id="ARBA00023134"/>
    </source>
</evidence>
<feature type="binding site" evidence="10">
    <location>
        <position position="384"/>
    </location>
    <ligand>
        <name>GMP</name>
        <dbReference type="ChEBI" id="CHEBI:58115"/>
    </ligand>
</feature>
<keyword evidence="6 10" id="KW-0342">GTP-binding</keyword>
<evidence type="ECO:0000256" key="3">
    <source>
        <dbReference type="ARBA" id="ARBA00022723"/>
    </source>
</evidence>
<evidence type="ECO:0000256" key="10">
    <source>
        <dbReference type="PIRSR" id="PIRSR601233-2"/>
    </source>
</evidence>
<dbReference type="GO" id="GO:0006396">
    <property type="term" value="P:RNA processing"/>
    <property type="evidence" value="ECO:0007669"/>
    <property type="project" value="InterPro"/>
</dbReference>
<feature type="binding site" evidence="11">
    <location>
        <position position="78"/>
    </location>
    <ligand>
        <name>Mn(2+)</name>
        <dbReference type="ChEBI" id="CHEBI:29035"/>
        <label>1</label>
    </ligand>
</feature>
<name>A0A1H9YUX6_9GAMM</name>
<dbReference type="GO" id="GO:0170057">
    <property type="term" value="F:RNA ligase (GTP) activity"/>
    <property type="evidence" value="ECO:0007669"/>
    <property type="project" value="UniProtKB-EC"/>
</dbReference>
<dbReference type="RefSeq" id="WP_218139442.1">
    <property type="nucleotide sequence ID" value="NZ_FOHV01000002.1"/>
</dbReference>
<evidence type="ECO:0000256" key="4">
    <source>
        <dbReference type="ARBA" id="ARBA00022741"/>
    </source>
</evidence>
<dbReference type="InterPro" id="IPR017510">
    <property type="entry name" value="RtcB2"/>
</dbReference>
<dbReference type="InterPro" id="IPR036025">
    <property type="entry name" value="RtcB-like_sf"/>
</dbReference>
<keyword evidence="7 11" id="KW-0464">Manganese</keyword>
<evidence type="ECO:0000256" key="1">
    <source>
        <dbReference type="ARBA" id="ARBA00012726"/>
    </source>
</evidence>
<dbReference type="GO" id="GO:0003972">
    <property type="term" value="F:RNA ligase (ATP) activity"/>
    <property type="evidence" value="ECO:0007669"/>
    <property type="project" value="TreeGrafter"/>
</dbReference>
<dbReference type="PANTHER" id="PTHR11118">
    <property type="entry name" value="RNA-SPLICING LIGASE RTCB HOMOLOG"/>
    <property type="match status" value="1"/>
</dbReference>
<feature type="binding site" evidence="10">
    <location>
        <begin position="253"/>
        <end position="254"/>
    </location>
    <ligand>
        <name>GMP</name>
        <dbReference type="ChEBI" id="CHEBI:58115"/>
    </ligand>
</feature>
<organism evidence="12 13">
    <name type="scientific">Thorsellia anophelis DSM 18579</name>
    <dbReference type="NCBI Taxonomy" id="1123402"/>
    <lineage>
        <taxon>Bacteria</taxon>
        <taxon>Pseudomonadati</taxon>
        <taxon>Pseudomonadota</taxon>
        <taxon>Gammaproteobacteria</taxon>
        <taxon>Enterobacterales</taxon>
        <taxon>Thorselliaceae</taxon>
        <taxon>Thorsellia</taxon>
    </lineage>
</organism>
<dbReference type="PANTHER" id="PTHR11118:SF1">
    <property type="entry name" value="RNA-SPLICING LIGASE RTCB HOMOLOG"/>
    <property type="match status" value="1"/>
</dbReference>
<evidence type="ECO:0000313" key="12">
    <source>
        <dbReference type="EMBL" id="SES72948.1"/>
    </source>
</evidence>
<dbReference type="AlphaFoldDB" id="A0A1H9YUX6"/>
<feature type="binding site" evidence="10">
    <location>
        <position position="289"/>
    </location>
    <ligand>
        <name>GMP</name>
        <dbReference type="ChEBI" id="CHEBI:58115"/>
    </ligand>
</feature>
<keyword evidence="5" id="KW-0692">RNA repair</keyword>
<evidence type="ECO:0000313" key="13">
    <source>
        <dbReference type="Proteomes" id="UP000242642"/>
    </source>
</evidence>
<feature type="binding site" evidence="11">
    <location>
        <position position="151"/>
    </location>
    <ligand>
        <name>Mn(2+)</name>
        <dbReference type="ChEBI" id="CHEBI:29035"/>
        <label>1</label>
    </ligand>
</feature>
<evidence type="ECO:0000256" key="8">
    <source>
        <dbReference type="ARBA" id="ARBA00047746"/>
    </source>
</evidence>
<reference evidence="13" key="1">
    <citation type="submission" date="2016-10" db="EMBL/GenBank/DDBJ databases">
        <authorList>
            <person name="Varghese N."/>
            <person name="Submissions S."/>
        </authorList>
    </citation>
    <scope>NUCLEOTIDE SEQUENCE [LARGE SCALE GENOMIC DNA]</scope>
    <source>
        <strain evidence="13">DSM 18579</strain>
    </source>
</reference>
<feature type="binding site" evidence="10">
    <location>
        <begin position="150"/>
        <end position="154"/>
    </location>
    <ligand>
        <name>GMP</name>
        <dbReference type="ChEBI" id="CHEBI:58115"/>
    </ligand>
</feature>
<dbReference type="GO" id="GO:0046872">
    <property type="term" value="F:metal ion binding"/>
    <property type="evidence" value="ECO:0007669"/>
    <property type="project" value="UniProtKB-KW"/>
</dbReference>
<keyword evidence="2" id="KW-0436">Ligase</keyword>
<keyword evidence="3 11" id="KW-0479">Metal-binding</keyword>
<dbReference type="NCBIfam" id="TIGR03073">
    <property type="entry name" value="release_rtcB"/>
    <property type="match status" value="1"/>
</dbReference>
<comment type="cofactor">
    <cofactor evidence="11">
        <name>Mn(2+)</name>
        <dbReference type="ChEBI" id="CHEBI:29035"/>
    </cofactor>
    <text evidence="11">Binds 2 manganese ions per subunit.</text>
</comment>
<dbReference type="SUPFAM" id="SSF103365">
    <property type="entry name" value="Hypothetical protein PH1602"/>
    <property type="match status" value="1"/>
</dbReference>
<dbReference type="Gene3D" id="3.90.1860.10">
    <property type="entry name" value="tRNA-splicing ligase RtcB"/>
    <property type="match status" value="1"/>
</dbReference>
<dbReference type="Pfam" id="PF01139">
    <property type="entry name" value="RtcB"/>
    <property type="match status" value="2"/>
</dbReference>
<evidence type="ECO:0000256" key="5">
    <source>
        <dbReference type="ARBA" id="ARBA00022800"/>
    </source>
</evidence>
<accession>A0A1H9YUX6</accession>
<dbReference type="Proteomes" id="UP000242642">
    <property type="component" value="Unassembled WGS sequence"/>
</dbReference>
<evidence type="ECO:0000256" key="11">
    <source>
        <dbReference type="PIRSR" id="PIRSR601233-3"/>
    </source>
</evidence>
<dbReference type="GO" id="GO:0042245">
    <property type="term" value="P:RNA repair"/>
    <property type="evidence" value="ECO:0007669"/>
    <property type="project" value="UniProtKB-KW"/>
</dbReference>
<gene>
    <name evidence="12" type="ORF">SAMN02583745_00367</name>
</gene>
<dbReference type="NCBIfam" id="NF007153">
    <property type="entry name" value="PRK09588.1"/>
    <property type="match status" value="1"/>
</dbReference>
<feature type="active site" description="GMP-histidine intermediate" evidence="9">
    <location>
        <position position="306"/>
    </location>
</feature>
<comment type="catalytic activity">
    <reaction evidence="8">
        <text>a 3'-end 3'-phospho-ribonucleotide-RNA + a 5'-end dephospho-ribonucleoside-RNA + GTP = a ribonucleotidyl-ribonucleotide-RNA + GMP + diphosphate</text>
        <dbReference type="Rhea" id="RHEA:68076"/>
        <dbReference type="Rhea" id="RHEA-COMP:10463"/>
        <dbReference type="Rhea" id="RHEA-COMP:13936"/>
        <dbReference type="Rhea" id="RHEA-COMP:17355"/>
        <dbReference type="ChEBI" id="CHEBI:33019"/>
        <dbReference type="ChEBI" id="CHEBI:37565"/>
        <dbReference type="ChEBI" id="CHEBI:58115"/>
        <dbReference type="ChEBI" id="CHEBI:83062"/>
        <dbReference type="ChEBI" id="CHEBI:138284"/>
        <dbReference type="ChEBI" id="CHEBI:173118"/>
        <dbReference type="EC" id="6.5.1.8"/>
    </reaction>
</comment>
<dbReference type="STRING" id="1123402.SAMN02583745_00367"/>